<keyword evidence="7 13" id="KW-0472">Membrane</keyword>
<dbReference type="PRINTS" id="PR00237">
    <property type="entry name" value="GPCRRHODOPSN"/>
</dbReference>
<keyword evidence="6 12" id="KW-0297">G-protein coupled receptor</keyword>
<keyword evidence="8" id="KW-1015">Disulfide bond</keyword>
<keyword evidence="11 12" id="KW-0807">Transducer</keyword>
<name>A0AAN7PIG5_9COLE</name>
<reference evidence="16" key="1">
    <citation type="submission" date="2023-01" db="EMBL/GenBank/DDBJ databases">
        <title>Key to firefly adult light organ development and bioluminescence: homeobox transcription factors regulate luciferase expression and transportation to peroxisome.</title>
        <authorList>
            <person name="Fu X."/>
        </authorList>
    </citation>
    <scope>NUCLEOTIDE SEQUENCE [LARGE SCALE GENOMIC DNA]</scope>
</reference>
<evidence type="ECO:0000256" key="10">
    <source>
        <dbReference type="ARBA" id="ARBA00023180"/>
    </source>
</evidence>
<protein>
    <recommendedName>
        <fullName evidence="14">G-protein coupled receptors family 1 profile domain-containing protein</fullName>
    </recommendedName>
</protein>
<dbReference type="PANTHER" id="PTHR24243">
    <property type="entry name" value="G-PROTEIN COUPLED RECEPTOR"/>
    <property type="match status" value="1"/>
</dbReference>
<evidence type="ECO:0000313" key="16">
    <source>
        <dbReference type="Proteomes" id="UP001353858"/>
    </source>
</evidence>
<gene>
    <name evidence="15" type="ORF">RN001_004500</name>
</gene>
<dbReference type="AlphaFoldDB" id="A0AAN7PIG5"/>
<keyword evidence="16" id="KW-1185">Reference proteome</keyword>
<feature type="transmembrane region" description="Helical" evidence="13">
    <location>
        <begin position="142"/>
        <end position="168"/>
    </location>
</feature>
<keyword evidence="5 13" id="KW-1133">Transmembrane helix</keyword>
<dbReference type="GO" id="GO:0005886">
    <property type="term" value="C:plasma membrane"/>
    <property type="evidence" value="ECO:0007669"/>
    <property type="project" value="UniProtKB-SubCell"/>
</dbReference>
<evidence type="ECO:0000256" key="5">
    <source>
        <dbReference type="ARBA" id="ARBA00022989"/>
    </source>
</evidence>
<comment type="similarity">
    <text evidence="2 12">Belongs to the G-protein coupled receptor 1 family.</text>
</comment>
<keyword evidence="9 12" id="KW-0675">Receptor</keyword>
<dbReference type="SUPFAM" id="SSF81321">
    <property type="entry name" value="Family A G protein-coupled receptor-like"/>
    <property type="match status" value="1"/>
</dbReference>
<feature type="domain" description="G-protein coupled receptors family 1 profile" evidence="14">
    <location>
        <begin position="160"/>
        <end position="377"/>
    </location>
</feature>
<evidence type="ECO:0000256" key="9">
    <source>
        <dbReference type="ARBA" id="ARBA00023170"/>
    </source>
</evidence>
<organism evidence="15 16">
    <name type="scientific">Aquatica leii</name>
    <dbReference type="NCBI Taxonomy" id="1421715"/>
    <lineage>
        <taxon>Eukaryota</taxon>
        <taxon>Metazoa</taxon>
        <taxon>Ecdysozoa</taxon>
        <taxon>Arthropoda</taxon>
        <taxon>Hexapoda</taxon>
        <taxon>Insecta</taxon>
        <taxon>Pterygota</taxon>
        <taxon>Neoptera</taxon>
        <taxon>Endopterygota</taxon>
        <taxon>Coleoptera</taxon>
        <taxon>Polyphaga</taxon>
        <taxon>Elateriformia</taxon>
        <taxon>Elateroidea</taxon>
        <taxon>Lampyridae</taxon>
        <taxon>Luciolinae</taxon>
        <taxon>Aquatica</taxon>
    </lineage>
</organism>
<evidence type="ECO:0000256" key="13">
    <source>
        <dbReference type="SAM" id="Phobius"/>
    </source>
</evidence>
<evidence type="ECO:0000256" key="8">
    <source>
        <dbReference type="ARBA" id="ARBA00023157"/>
    </source>
</evidence>
<dbReference type="Gene3D" id="1.20.1070.10">
    <property type="entry name" value="Rhodopsin 7-helix transmembrane proteins"/>
    <property type="match status" value="1"/>
</dbReference>
<evidence type="ECO:0000256" key="7">
    <source>
        <dbReference type="ARBA" id="ARBA00023136"/>
    </source>
</evidence>
<keyword evidence="3" id="KW-1003">Cell membrane</keyword>
<feature type="transmembrane region" description="Helical" evidence="13">
    <location>
        <begin position="310"/>
        <end position="332"/>
    </location>
</feature>
<dbReference type="Proteomes" id="UP001353858">
    <property type="component" value="Unassembled WGS sequence"/>
</dbReference>
<feature type="transmembrane region" description="Helical" evidence="13">
    <location>
        <begin position="261"/>
        <end position="281"/>
    </location>
</feature>
<feature type="transmembrane region" description="Helical" evidence="13">
    <location>
        <begin position="180"/>
        <end position="198"/>
    </location>
</feature>
<evidence type="ECO:0000256" key="6">
    <source>
        <dbReference type="ARBA" id="ARBA00023040"/>
    </source>
</evidence>
<dbReference type="PROSITE" id="PS00237">
    <property type="entry name" value="G_PROTEIN_RECEP_F1_1"/>
    <property type="match status" value="1"/>
</dbReference>
<dbReference type="PRINTS" id="PR01565">
    <property type="entry name" value="NEUROMEDINUR"/>
</dbReference>
<evidence type="ECO:0000256" key="2">
    <source>
        <dbReference type="ARBA" id="ARBA00010663"/>
    </source>
</evidence>
<evidence type="ECO:0000259" key="14">
    <source>
        <dbReference type="PROSITE" id="PS50262"/>
    </source>
</evidence>
<evidence type="ECO:0000256" key="4">
    <source>
        <dbReference type="ARBA" id="ARBA00022692"/>
    </source>
</evidence>
<keyword evidence="10" id="KW-0325">Glycoprotein</keyword>
<dbReference type="InterPro" id="IPR017452">
    <property type="entry name" value="GPCR_Rhodpsn_7TM"/>
</dbReference>
<sequence length="614" mass="68775">MNDEENALHNDVEAEEDENILLPRIAQIQKVAREEIGISANSLRGSIFTCVPLSVSIPNCVGKARRKNLSLKSLKSASNFIPILQYIKYILSVSKQFIIKTLIMEETLLLESFPENVSNLELNNSKEFIEKLLGPKRDSLCVVIPITIIYAIIFITGLVGNISTCVVISRNKSMHTATNYYLFSLAISDLLLLVSGLPQEVYWIWSRYPYVFGQVFCVLRGLFSETSANATVLTITAFTIERYIAICHPFLSHTMSKLSRATKFVLMIWLVAIAFAVPQALQFEVIAIEGISESKKCDVVRTIIPHSFEFSTFVFFIAPMSLITVLYALIGVRLKRSNKMKKVEFSTRSYSMHSKNPGSATTKLRQGQSSRKVLKMLGNGKCHPMRTDELESKWKELVEVLNNLNGARKDLKQWKSFFAEWKSKVRKKAREHKTSLVQTGGGGFINKELSDIENRLMRVIGWISITGCAMLPDEIDPDAPEEIHPNAFDVNPLTSTLPNNDVDLNELLKMPIIEYIVEENGDDQSPVQELIVNNQNEDSKPLDHEVIGKKTKVTKTKGHSIEGTSRSSKLENSAKMYADSSNNLSAAINNLADGLNNVAKAILTFSEVLSTKKN</sequence>
<dbReference type="EMBL" id="JARPUR010000002">
    <property type="protein sequence ID" value="KAK4881181.1"/>
    <property type="molecule type" value="Genomic_DNA"/>
</dbReference>
<evidence type="ECO:0000256" key="11">
    <source>
        <dbReference type="ARBA" id="ARBA00023224"/>
    </source>
</evidence>
<evidence type="ECO:0000256" key="3">
    <source>
        <dbReference type="ARBA" id="ARBA00022475"/>
    </source>
</evidence>
<dbReference type="InterPro" id="IPR005390">
    <property type="entry name" value="NeuromedU_rcpt"/>
</dbReference>
<comment type="caution">
    <text evidence="15">The sequence shown here is derived from an EMBL/GenBank/DDBJ whole genome shotgun (WGS) entry which is preliminary data.</text>
</comment>
<evidence type="ECO:0000256" key="1">
    <source>
        <dbReference type="ARBA" id="ARBA00004651"/>
    </source>
</evidence>
<keyword evidence="4 12" id="KW-0812">Transmembrane</keyword>
<evidence type="ECO:0000256" key="12">
    <source>
        <dbReference type="RuleBase" id="RU000688"/>
    </source>
</evidence>
<dbReference type="PROSITE" id="PS50262">
    <property type="entry name" value="G_PROTEIN_RECEP_F1_2"/>
    <property type="match status" value="1"/>
</dbReference>
<evidence type="ECO:0000313" key="15">
    <source>
        <dbReference type="EMBL" id="KAK4881181.1"/>
    </source>
</evidence>
<proteinExistence type="inferred from homology"/>
<dbReference type="Pfam" id="PF00001">
    <property type="entry name" value="7tm_1"/>
    <property type="match status" value="1"/>
</dbReference>
<dbReference type="GO" id="GO:0001607">
    <property type="term" value="F:neuromedin U receptor activity"/>
    <property type="evidence" value="ECO:0007669"/>
    <property type="project" value="InterPro"/>
</dbReference>
<accession>A0AAN7PIG5</accession>
<comment type="subcellular location">
    <subcellularLocation>
        <location evidence="1">Cell membrane</location>
        <topology evidence="1">Multi-pass membrane protein</topology>
    </subcellularLocation>
</comment>
<dbReference type="InterPro" id="IPR000276">
    <property type="entry name" value="GPCR_Rhodpsn"/>
</dbReference>
<dbReference type="PANTHER" id="PTHR24243:SF208">
    <property type="entry name" value="PYROKININ-1 RECEPTOR"/>
    <property type="match status" value="1"/>
</dbReference>